<dbReference type="CDD" id="cd24032">
    <property type="entry name" value="ASKHA_NBD_TsaB"/>
    <property type="match status" value="1"/>
</dbReference>
<dbReference type="InterPro" id="IPR043129">
    <property type="entry name" value="ATPase_NBD"/>
</dbReference>
<reference evidence="2" key="1">
    <citation type="submission" date="2023-03" db="EMBL/GenBank/DDBJ databases">
        <title>Andean soil-derived lignocellulolytic bacterial consortium as a source of novel taxa and putative plastic-active enzymes.</title>
        <authorList>
            <person name="Diaz-Garcia L."/>
            <person name="Chuvochina M."/>
            <person name="Feuerriegel G."/>
            <person name="Bunk B."/>
            <person name="Sproer C."/>
            <person name="Streit W.R."/>
            <person name="Rodriguez L.M."/>
            <person name="Overmann J."/>
            <person name="Jimenez D.J."/>
        </authorList>
    </citation>
    <scope>NUCLEOTIDE SEQUENCE</scope>
    <source>
        <strain evidence="2">MAG 7</strain>
    </source>
</reference>
<dbReference type="SUPFAM" id="SSF53067">
    <property type="entry name" value="Actin-like ATPase domain"/>
    <property type="match status" value="2"/>
</dbReference>
<evidence type="ECO:0000313" key="2">
    <source>
        <dbReference type="EMBL" id="WEK36614.1"/>
    </source>
</evidence>
<feature type="domain" description="Gcp-like" evidence="1">
    <location>
        <begin position="31"/>
        <end position="143"/>
    </location>
</feature>
<dbReference type="GO" id="GO:0005829">
    <property type="term" value="C:cytosol"/>
    <property type="evidence" value="ECO:0007669"/>
    <property type="project" value="TreeGrafter"/>
</dbReference>
<name>A0AAJ5WV03_9BACT</name>
<sequence>MALLLNIDTATGTASLCLSLDGKVLGATENESQKDHAAWIQPAIQELLAQHHYTLPQLQAIALSAGPGSYTGLRVGMATAKGLCFALQIPLITENTLKVIANATREQVLLSGNGTADAGLLLCPMIDARRMEVFTAVYDQQLNIVLAPAAMILDNISFNKELVNNSILFTGNGSTKWKHVCDHPNARFAEVKHTAVHLAPLAEQSFLQENFADLAYEEPFYLKEFYSYMKK</sequence>
<dbReference type="AlphaFoldDB" id="A0AAJ5WV03"/>
<dbReference type="NCBIfam" id="TIGR03725">
    <property type="entry name" value="T6A_YeaZ"/>
    <property type="match status" value="1"/>
</dbReference>
<dbReference type="EMBL" id="CP119311">
    <property type="protein sequence ID" value="WEK36614.1"/>
    <property type="molecule type" value="Genomic_DNA"/>
</dbReference>
<dbReference type="EC" id="2.3.1.234" evidence="2"/>
<dbReference type="Proteomes" id="UP001220610">
    <property type="component" value="Chromosome"/>
</dbReference>
<evidence type="ECO:0000313" key="3">
    <source>
        <dbReference type="Proteomes" id="UP001220610"/>
    </source>
</evidence>
<evidence type="ECO:0000259" key="1">
    <source>
        <dbReference type="Pfam" id="PF00814"/>
    </source>
</evidence>
<dbReference type="Gene3D" id="3.30.420.40">
    <property type="match status" value="2"/>
</dbReference>
<dbReference type="InterPro" id="IPR022496">
    <property type="entry name" value="T6A_TsaB"/>
</dbReference>
<dbReference type="InterPro" id="IPR000905">
    <property type="entry name" value="Gcp-like_dom"/>
</dbReference>
<dbReference type="PANTHER" id="PTHR11735:SF11">
    <property type="entry name" value="TRNA THREONYLCARBAMOYLADENOSINE BIOSYNTHESIS PROTEIN TSAB"/>
    <property type="match status" value="1"/>
</dbReference>
<dbReference type="GO" id="GO:0002949">
    <property type="term" value="P:tRNA threonylcarbamoyladenosine modification"/>
    <property type="evidence" value="ECO:0007669"/>
    <property type="project" value="InterPro"/>
</dbReference>
<proteinExistence type="predicted"/>
<accession>A0AAJ5WV03</accession>
<keyword evidence="2" id="KW-0012">Acyltransferase</keyword>
<dbReference type="Pfam" id="PF00814">
    <property type="entry name" value="TsaD"/>
    <property type="match status" value="1"/>
</dbReference>
<keyword evidence="2" id="KW-0808">Transferase</keyword>
<dbReference type="PANTHER" id="PTHR11735">
    <property type="entry name" value="TRNA N6-ADENOSINE THREONYLCARBAMOYLTRANSFERASE"/>
    <property type="match status" value="1"/>
</dbReference>
<organism evidence="2 3">
    <name type="scientific">Candidatus Pseudobacter hemicellulosilyticus</name>
    <dbReference type="NCBI Taxonomy" id="3121375"/>
    <lineage>
        <taxon>Bacteria</taxon>
        <taxon>Pseudomonadati</taxon>
        <taxon>Bacteroidota</taxon>
        <taxon>Chitinophagia</taxon>
        <taxon>Chitinophagales</taxon>
        <taxon>Chitinophagaceae</taxon>
        <taxon>Pseudobacter</taxon>
    </lineage>
</organism>
<dbReference type="GO" id="GO:0061711">
    <property type="term" value="F:tRNA N(6)-L-threonylcarbamoyladenine synthase activity"/>
    <property type="evidence" value="ECO:0007669"/>
    <property type="project" value="UniProtKB-EC"/>
</dbReference>
<gene>
    <name evidence="2" type="primary">tsaB</name>
    <name evidence="2" type="ORF">P0Y53_03795</name>
</gene>
<protein>
    <submittedName>
        <fullName evidence="2">tRNA (Adenosine(37)-N6)-threonylcarbamoyltransferase complex dimerization subunit type 1 TsaB</fullName>
        <ecNumber evidence="2">2.3.1.234</ecNumber>
    </submittedName>
</protein>